<dbReference type="GO" id="GO:0004180">
    <property type="term" value="F:carboxypeptidase activity"/>
    <property type="evidence" value="ECO:0007669"/>
    <property type="project" value="UniProtKB-KW"/>
</dbReference>
<keyword evidence="1" id="KW-0732">Signal</keyword>
<protein>
    <submittedName>
        <fullName evidence="2">Putative carboxypeptidase</fullName>
    </submittedName>
</protein>
<feature type="non-terminal residue" evidence="2">
    <location>
        <position position="72"/>
    </location>
</feature>
<name>A0A0P7XE06_9BACT</name>
<keyword evidence="2" id="KW-0645">Protease</keyword>
<organism evidence="2 3">
    <name type="scientific">Algoriphagus marincola HL-49</name>
    <dbReference type="NCBI Taxonomy" id="1305737"/>
    <lineage>
        <taxon>Bacteria</taxon>
        <taxon>Pseudomonadati</taxon>
        <taxon>Bacteroidota</taxon>
        <taxon>Cytophagia</taxon>
        <taxon>Cytophagales</taxon>
        <taxon>Cyclobacteriaceae</taxon>
        <taxon>Algoriphagus</taxon>
    </lineage>
</organism>
<feature type="chain" id="PRO_5006145265" evidence="1">
    <location>
        <begin position="25"/>
        <end position="72"/>
    </location>
</feature>
<sequence length="72" mass="7971">MKTKNIILALALSAASLVSIPTIAQQKFFKAVGSPHMPKVEVAWNRYYTYEGLVDVMQKIAKAHPNLAKIES</sequence>
<evidence type="ECO:0000313" key="2">
    <source>
        <dbReference type="EMBL" id="KPQ13876.1"/>
    </source>
</evidence>
<dbReference type="Proteomes" id="UP000050421">
    <property type="component" value="Unassembled WGS sequence"/>
</dbReference>
<keyword evidence="2" id="KW-0121">Carboxypeptidase</keyword>
<proteinExistence type="predicted"/>
<evidence type="ECO:0000256" key="1">
    <source>
        <dbReference type="SAM" id="SignalP"/>
    </source>
</evidence>
<dbReference type="AlphaFoldDB" id="A0A0P7XE06"/>
<keyword evidence="2" id="KW-0378">Hydrolase</keyword>
<gene>
    <name evidence="2" type="ORF">HLUCCX10_11790</name>
</gene>
<dbReference type="EMBL" id="LJXT01000077">
    <property type="protein sequence ID" value="KPQ13876.1"/>
    <property type="molecule type" value="Genomic_DNA"/>
</dbReference>
<feature type="signal peptide" evidence="1">
    <location>
        <begin position="1"/>
        <end position="24"/>
    </location>
</feature>
<comment type="caution">
    <text evidence="2">The sequence shown here is derived from an EMBL/GenBank/DDBJ whole genome shotgun (WGS) entry which is preliminary data.</text>
</comment>
<accession>A0A0P7XE06</accession>
<reference evidence="2 3" key="1">
    <citation type="submission" date="2015-09" db="EMBL/GenBank/DDBJ databases">
        <title>Identification and resolution of microdiversity through metagenomic sequencing of parallel consortia.</title>
        <authorList>
            <person name="Nelson W.C."/>
            <person name="Romine M.F."/>
            <person name="Lindemann S.R."/>
        </authorList>
    </citation>
    <scope>NUCLEOTIDE SEQUENCE [LARGE SCALE GENOMIC DNA]</scope>
    <source>
        <strain evidence="2">HL-49</strain>
    </source>
</reference>
<evidence type="ECO:0000313" key="3">
    <source>
        <dbReference type="Proteomes" id="UP000050421"/>
    </source>
</evidence>